<keyword evidence="4 6" id="KW-0472">Membrane</keyword>
<dbReference type="Proteomes" id="UP000694871">
    <property type="component" value="Unplaced"/>
</dbReference>
<feature type="transmembrane region" description="Helical" evidence="6">
    <location>
        <begin position="383"/>
        <end position="406"/>
    </location>
</feature>
<dbReference type="PANTHER" id="PTHR11814">
    <property type="entry name" value="SULFATE TRANSPORTER"/>
    <property type="match status" value="1"/>
</dbReference>
<feature type="transmembrane region" description="Helical" evidence="6">
    <location>
        <begin position="478"/>
        <end position="509"/>
    </location>
</feature>
<feature type="transmembrane region" description="Helical" evidence="6">
    <location>
        <begin position="190"/>
        <end position="212"/>
    </location>
</feature>
<gene>
    <name evidence="9" type="primary">LOC107105631</name>
</gene>
<keyword evidence="2 6" id="KW-0812">Transmembrane</keyword>
<dbReference type="NCBIfam" id="TIGR00815">
    <property type="entry name" value="sulP"/>
    <property type="match status" value="1"/>
</dbReference>
<dbReference type="Pfam" id="PF00916">
    <property type="entry name" value="Sulfate_transp"/>
    <property type="match status" value="1"/>
</dbReference>
<evidence type="ECO:0000256" key="3">
    <source>
        <dbReference type="ARBA" id="ARBA00022989"/>
    </source>
</evidence>
<dbReference type="CDD" id="cd07042">
    <property type="entry name" value="STAS_SulP_like_sulfate_transporter"/>
    <property type="match status" value="1"/>
</dbReference>
<dbReference type="SUPFAM" id="SSF52091">
    <property type="entry name" value="SpoIIaa-like"/>
    <property type="match status" value="1"/>
</dbReference>
<evidence type="ECO:0000256" key="6">
    <source>
        <dbReference type="SAM" id="Phobius"/>
    </source>
</evidence>
<feature type="transmembrane region" description="Helical" evidence="6">
    <location>
        <begin position="343"/>
        <end position="363"/>
    </location>
</feature>
<dbReference type="InterPro" id="IPR001902">
    <property type="entry name" value="SLC26A/SulP_fam"/>
</dbReference>
<evidence type="ECO:0000256" key="4">
    <source>
        <dbReference type="ARBA" id="ARBA00023136"/>
    </source>
</evidence>
<name>A0ABM1JI29_GEKJA</name>
<proteinExistence type="predicted"/>
<organism evidence="8 9">
    <name type="scientific">Gekko japonicus</name>
    <name type="common">Schlegel's Japanese gecko</name>
    <dbReference type="NCBI Taxonomy" id="146911"/>
    <lineage>
        <taxon>Eukaryota</taxon>
        <taxon>Metazoa</taxon>
        <taxon>Chordata</taxon>
        <taxon>Craniata</taxon>
        <taxon>Vertebrata</taxon>
        <taxon>Euteleostomi</taxon>
        <taxon>Lepidosauria</taxon>
        <taxon>Squamata</taxon>
        <taxon>Bifurcata</taxon>
        <taxon>Gekkota</taxon>
        <taxon>Gekkonidae</taxon>
        <taxon>Gekkoninae</taxon>
        <taxon>Gekko</taxon>
    </lineage>
</organism>
<evidence type="ECO:0000259" key="7">
    <source>
        <dbReference type="PROSITE" id="PS50801"/>
    </source>
</evidence>
<sequence length="1021" mass="112726">MESGTTEHNGDMLSSHLPESSSHYIPIKLEEYEPPVFSTKNLLKKAKETSQCDRRSIVTLFFRLFPVFEWLPCYSVKEQLLGDIISGLLVGIVAIPQSISYSILASQDPIYGLYTNFFCAIVYFFMATSHHNCVGSFGVLCLMIGESVNRQLKLAGFESGVDASSLVNTTLNGTVACDKSCYAITVATSLTFLVGLYQVLLGVFQLGFISIYLSEPLLSGFVTGSSLTILTSQMSLLLGLKIPRHDGVGSLILTWIEIFRYIWQTNICDLVTSLISLILIVPIKEINSLYKDKMKAPFPMELLVVIAGTLLSYFFNFEERYKSKICGSIPTGFKQPVVPDLSLLSNMALDALPIAIIGFAMTVSLSEIFGKKHGYPVRANQEMIAIGMGNLIPSFFYCFASCAALSKTLLKESTGCHTQISSLISSFVLLLVLLWIAPLFYSLQTCILGVVTIVNLRGGLRKFADTPKMWQISKIDTVIWWVTMLSSSLISTELGLLIGVCFSLLCIIFRTQRPRATLLGKVSNSEIYEDQFNYKRINSVANIKIFRFDTSLYYANKDYFKSSLFEKTGVNPSLVAAMQQKAEAKPKGQKNESCFSSKFNCLKVTKKIAKKASTDVPVPSFDMHTLIIDCGAMQFLDSVGLSVLKETRQDYKKIGIQVLLANCNPSLRHLLQAGGWLTGMEDTELLFHSIHAAVQFAEKQSKAQRQSKMAEDYFLSPEAQDCSKDSNPSRRSPLIVCTSLRQPPAASHCATLPQLCASLQPEIRASPPHSLLPSSSLRNTEHRASPLRLRQLHSLRLMSETNTNASPASTSSTSSASGMATAAPVGTSHEGIAPFNLAQPELYAKNYAQGPPWIPARVVRVRGPRSYEVSCEDGQLLHRHIDQLRRRVLPDDPVDLEPTEPDEASVPEPARQIPASVPVQVTSEPPELPPPTPPPASLPRAPKASPTGAPEPRHSTRARKPPTYLQDFVYASPAQVLRSTVKATWDAATLEMWDLLQTCWCLADYFSCRIKSACLLYERKG</sequence>
<feature type="region of interest" description="Disordered" evidence="5">
    <location>
        <begin position="767"/>
        <end position="786"/>
    </location>
</feature>
<dbReference type="InterPro" id="IPR036513">
    <property type="entry name" value="STAS_dom_sf"/>
</dbReference>
<reference evidence="9" key="1">
    <citation type="submission" date="2025-08" db="UniProtKB">
        <authorList>
            <consortium name="RefSeq"/>
        </authorList>
    </citation>
    <scope>IDENTIFICATION</scope>
</reference>
<evidence type="ECO:0000313" key="8">
    <source>
        <dbReference type="Proteomes" id="UP000694871"/>
    </source>
</evidence>
<evidence type="ECO:0000256" key="2">
    <source>
        <dbReference type="ARBA" id="ARBA00022692"/>
    </source>
</evidence>
<feature type="compositionally biased region" description="Pro residues" evidence="5">
    <location>
        <begin position="926"/>
        <end position="937"/>
    </location>
</feature>
<comment type="subcellular location">
    <subcellularLocation>
        <location evidence="1">Membrane</location>
        <topology evidence="1">Multi-pass membrane protein</topology>
    </subcellularLocation>
</comment>
<evidence type="ECO:0000313" key="9">
    <source>
        <dbReference type="RefSeq" id="XP_015261116.1"/>
    </source>
</evidence>
<protein>
    <submittedName>
        <fullName evidence="9">Sulfate transporter-like</fullName>
    </submittedName>
</protein>
<feature type="compositionally biased region" description="Low complexity" evidence="5">
    <location>
        <begin position="801"/>
        <end position="823"/>
    </location>
</feature>
<feature type="domain" description="STAS" evidence="7">
    <location>
        <begin position="533"/>
        <end position="697"/>
    </location>
</feature>
<accession>A0ABM1JI29</accession>
<dbReference type="Gene3D" id="3.30.750.24">
    <property type="entry name" value="STAS domain"/>
    <property type="match status" value="1"/>
</dbReference>
<dbReference type="RefSeq" id="XP_015261116.1">
    <property type="nucleotide sequence ID" value="XM_015405630.1"/>
</dbReference>
<dbReference type="PROSITE" id="PS50801">
    <property type="entry name" value="STAS"/>
    <property type="match status" value="1"/>
</dbReference>
<keyword evidence="3 6" id="KW-1133">Transmembrane helix</keyword>
<dbReference type="Pfam" id="PF01740">
    <property type="entry name" value="STAS"/>
    <property type="match status" value="1"/>
</dbReference>
<feature type="transmembrane region" description="Helical" evidence="6">
    <location>
        <begin position="296"/>
        <end position="315"/>
    </location>
</feature>
<feature type="compositionally biased region" description="Low complexity" evidence="5">
    <location>
        <begin position="767"/>
        <end position="777"/>
    </location>
</feature>
<dbReference type="InterPro" id="IPR002645">
    <property type="entry name" value="STAS_dom"/>
</dbReference>
<feature type="region of interest" description="Disordered" evidence="5">
    <location>
        <begin position="801"/>
        <end position="825"/>
    </location>
</feature>
<feature type="transmembrane region" description="Helical" evidence="6">
    <location>
        <begin position="84"/>
        <end position="104"/>
    </location>
</feature>
<feature type="region of interest" description="Disordered" evidence="5">
    <location>
        <begin position="889"/>
        <end position="962"/>
    </location>
</feature>
<dbReference type="GeneID" id="107105631"/>
<keyword evidence="8" id="KW-1185">Reference proteome</keyword>
<feature type="transmembrane region" description="Helical" evidence="6">
    <location>
        <begin position="218"/>
        <end position="240"/>
    </location>
</feature>
<feature type="transmembrane region" description="Helical" evidence="6">
    <location>
        <begin position="261"/>
        <end position="284"/>
    </location>
</feature>
<feature type="transmembrane region" description="Helical" evidence="6">
    <location>
        <begin position="427"/>
        <end position="458"/>
    </location>
</feature>
<evidence type="ECO:0000256" key="1">
    <source>
        <dbReference type="ARBA" id="ARBA00004141"/>
    </source>
</evidence>
<dbReference type="InterPro" id="IPR011547">
    <property type="entry name" value="SLC26A/SulP_dom"/>
</dbReference>
<feature type="compositionally biased region" description="Acidic residues" evidence="5">
    <location>
        <begin position="892"/>
        <end position="905"/>
    </location>
</feature>
<evidence type="ECO:0000256" key="5">
    <source>
        <dbReference type="SAM" id="MobiDB-lite"/>
    </source>
</evidence>